<dbReference type="Gene3D" id="2.60.120.620">
    <property type="entry name" value="q2cbj1_9rhob like domain"/>
    <property type="match status" value="1"/>
</dbReference>
<dbReference type="InterPro" id="IPR011990">
    <property type="entry name" value="TPR-like_helical_dom_sf"/>
</dbReference>
<evidence type="ECO:0000256" key="8">
    <source>
        <dbReference type="ARBA" id="ARBA00022896"/>
    </source>
</evidence>
<reference evidence="15" key="1">
    <citation type="submission" date="2024-06" db="UniProtKB">
        <authorList>
            <consortium name="RefSeq"/>
        </authorList>
    </citation>
    <scope>NUCLEOTIDE SEQUENCE [LARGE SCALE GENOMIC DNA]</scope>
    <source>
        <strain evidence="15">MV2-25</strain>
    </source>
</reference>
<keyword evidence="8" id="KW-0847">Vitamin C</keyword>
<feature type="chain" id="PRO_5026018814" description="procollagen-proline 4-dioxygenase" evidence="13">
    <location>
        <begin position="17"/>
        <end position="491"/>
    </location>
</feature>
<dbReference type="GO" id="GO:0004656">
    <property type="term" value="F:procollagen-proline 4-dioxygenase activity"/>
    <property type="evidence" value="ECO:0007669"/>
    <property type="project" value="UniProtKB-EC"/>
</dbReference>
<keyword evidence="7" id="KW-0256">Endoplasmic reticulum</keyword>
<dbReference type="InterPro" id="IPR005123">
    <property type="entry name" value="Oxoglu/Fe-dep_dioxygenase_dom"/>
</dbReference>
<dbReference type="GO" id="GO:0005506">
    <property type="term" value="F:iron ion binding"/>
    <property type="evidence" value="ECO:0007669"/>
    <property type="project" value="InterPro"/>
</dbReference>
<evidence type="ECO:0000256" key="1">
    <source>
        <dbReference type="ARBA" id="ARBA00001961"/>
    </source>
</evidence>
<dbReference type="InterPro" id="IPR006620">
    <property type="entry name" value="Pro_4_hyd_alph"/>
</dbReference>
<protein>
    <recommendedName>
        <fullName evidence="5">procollagen-proline 4-dioxygenase</fullName>
        <ecNumber evidence="5">1.14.11.2</ecNumber>
    </recommendedName>
</protein>
<evidence type="ECO:0000256" key="9">
    <source>
        <dbReference type="ARBA" id="ARBA00022964"/>
    </source>
</evidence>
<keyword evidence="9" id="KW-0223">Dioxygenase</keyword>
<evidence type="ECO:0000259" key="14">
    <source>
        <dbReference type="PROSITE" id="PS51471"/>
    </source>
</evidence>
<keyword evidence="13" id="KW-0732">Signal</keyword>
<dbReference type="GO" id="GO:0031418">
    <property type="term" value="F:L-ascorbic acid binding"/>
    <property type="evidence" value="ECO:0007669"/>
    <property type="project" value="UniProtKB-KW"/>
</dbReference>
<dbReference type="PANTHER" id="PTHR10869:SF244">
    <property type="entry name" value="PROLYL 4-HYDROXYLASE SUBUNIT ALPHA-2"/>
    <property type="match status" value="1"/>
</dbReference>
<accession>A0A6I8V2S0</accession>
<organism evidence="15 16">
    <name type="scientific">Drosophila pseudoobscura pseudoobscura</name>
    <name type="common">Fruit fly</name>
    <dbReference type="NCBI Taxonomy" id="46245"/>
    <lineage>
        <taxon>Eukaryota</taxon>
        <taxon>Metazoa</taxon>
        <taxon>Ecdysozoa</taxon>
        <taxon>Arthropoda</taxon>
        <taxon>Hexapoda</taxon>
        <taxon>Insecta</taxon>
        <taxon>Pterygota</taxon>
        <taxon>Neoptera</taxon>
        <taxon>Endopterygota</taxon>
        <taxon>Diptera</taxon>
        <taxon>Brachycera</taxon>
        <taxon>Muscomorpha</taxon>
        <taxon>Ephydroidea</taxon>
        <taxon>Drosophilidae</taxon>
        <taxon>Drosophila</taxon>
        <taxon>Sophophora</taxon>
    </lineage>
</organism>
<keyword evidence="12" id="KW-0325">Glycoprotein</keyword>
<dbReference type="PANTHER" id="PTHR10869">
    <property type="entry name" value="PROLYL 4-HYDROXYLASE ALPHA SUBUNIT"/>
    <property type="match status" value="1"/>
</dbReference>
<dbReference type="InterPro" id="IPR045054">
    <property type="entry name" value="P4HA-like"/>
</dbReference>
<dbReference type="KEGG" id="dpo:6897273"/>
<reference evidence="16" key="2">
    <citation type="submission" date="2025-08" db="UniProtKB">
        <authorList>
            <consortium name="RefSeq"/>
        </authorList>
    </citation>
    <scope>IDENTIFICATION</scope>
    <source>
        <strain evidence="16">MV-25-SWS-2005</strain>
        <tissue evidence="16">Whole body</tissue>
    </source>
</reference>
<dbReference type="Pfam" id="PF08336">
    <property type="entry name" value="P4Ha_N"/>
    <property type="match status" value="1"/>
</dbReference>
<dbReference type="Pfam" id="PF13640">
    <property type="entry name" value="2OG-FeII_Oxy_3"/>
    <property type="match status" value="1"/>
</dbReference>
<name>A0A6I8V2S0_DROPS</name>
<evidence type="ECO:0000256" key="6">
    <source>
        <dbReference type="ARBA" id="ARBA00022723"/>
    </source>
</evidence>
<comment type="cofactor">
    <cofactor evidence="1">
        <name>L-ascorbate</name>
        <dbReference type="ChEBI" id="CHEBI:38290"/>
    </cofactor>
</comment>
<keyword evidence="10" id="KW-0560">Oxidoreductase</keyword>
<dbReference type="Gene3D" id="1.25.40.10">
    <property type="entry name" value="Tetratricopeptide repeat domain"/>
    <property type="match status" value="1"/>
</dbReference>
<proteinExistence type="inferred from homology"/>
<dbReference type="InterPro" id="IPR044862">
    <property type="entry name" value="Pro_4_hyd_alph_FE2OG_OXY"/>
</dbReference>
<evidence type="ECO:0000256" key="12">
    <source>
        <dbReference type="ARBA" id="ARBA00023180"/>
    </source>
</evidence>
<evidence type="ECO:0000313" key="16">
    <source>
        <dbReference type="RefSeq" id="XP_002137433.4"/>
    </source>
</evidence>
<dbReference type="InParanoid" id="A0A6I8V2S0"/>
<dbReference type="FunCoup" id="A0A6I8V2S0">
    <property type="interactions" value="62"/>
</dbReference>
<dbReference type="GO" id="GO:0005788">
    <property type="term" value="C:endoplasmic reticulum lumen"/>
    <property type="evidence" value="ECO:0007669"/>
    <property type="project" value="UniProtKB-SubCell"/>
</dbReference>
<dbReference type="PROSITE" id="PS51471">
    <property type="entry name" value="FE2OG_OXY"/>
    <property type="match status" value="1"/>
</dbReference>
<sequence length="491" mass="55836">MISPYWLLLWLGLGAGEEQHYATSTRHLAFLLQVEDELLATVRQYAVELQQKVDTMRVLQAEWMARRVEARADPDSYVANPLRSLPLMRRMHVDARKWLDFARLEVGQESLKQLADFDLSGISPMDFQEAADGLLRIQEIYDLDERDMARGKLRHKHYNSRLSSADCLALGVHLEDLQKGRLSGKWLEVALEQYEDKWEPIHRLLQVGRSQIWQQLGLTLISTHDLQASHAAFTKAVEGASESEDVEIARHLADNLGYHFVHQRNCQGRSRLPVQSSLRCHYSAEGSAFLRLAPLRMELLSRDPLVAVYHEVVSAAEQRHLMLLSESQLQRQRGHQYDKIRTFASASVAANATPTVEQLHRRLEDITGLDLAESEPLRILNYGIGGQYYIHVDCEQPQTHVEPYPKEYRLATVLLYLSDVRLGGFTSFPALGLGIRPNRGSALVWHNANNAGNCDYRALHAACPVLLGTRWVASKWISGSGGQWRRKPCRK</sequence>
<dbReference type="EC" id="1.14.11.2" evidence="5"/>
<evidence type="ECO:0000256" key="2">
    <source>
        <dbReference type="ARBA" id="ARBA00002035"/>
    </source>
</evidence>
<comment type="similarity">
    <text evidence="4">Belongs to the P4HA family.</text>
</comment>
<evidence type="ECO:0000256" key="10">
    <source>
        <dbReference type="ARBA" id="ARBA00023002"/>
    </source>
</evidence>
<feature type="domain" description="Fe2OG dioxygenase" evidence="14">
    <location>
        <begin position="373"/>
        <end position="479"/>
    </location>
</feature>
<feature type="signal peptide" evidence="13">
    <location>
        <begin position="1"/>
        <end position="16"/>
    </location>
</feature>
<dbReference type="Gene3D" id="6.10.140.1460">
    <property type="match status" value="1"/>
</dbReference>
<dbReference type="InterPro" id="IPR013547">
    <property type="entry name" value="P4H_N"/>
</dbReference>
<dbReference type="SMART" id="SM00702">
    <property type="entry name" value="P4Hc"/>
    <property type="match status" value="1"/>
</dbReference>
<gene>
    <name evidence="16" type="primary">LOC6897273</name>
</gene>
<evidence type="ECO:0000256" key="13">
    <source>
        <dbReference type="SAM" id="SignalP"/>
    </source>
</evidence>
<dbReference type="RefSeq" id="XP_002137433.4">
    <property type="nucleotide sequence ID" value="XM_002137397.4"/>
</dbReference>
<evidence type="ECO:0000256" key="11">
    <source>
        <dbReference type="ARBA" id="ARBA00023004"/>
    </source>
</evidence>
<dbReference type="AlphaFoldDB" id="A0A6I8V2S0"/>
<keyword evidence="11" id="KW-0408">Iron</keyword>
<comment type="function">
    <text evidence="2">Catalyzes the post-translational formation of 4-hydroxyproline in -Xaa-Pro-Gly- sequences in collagens and other proteins.</text>
</comment>
<evidence type="ECO:0000256" key="7">
    <source>
        <dbReference type="ARBA" id="ARBA00022824"/>
    </source>
</evidence>
<comment type="subcellular location">
    <subcellularLocation>
        <location evidence="3">Endoplasmic reticulum lumen</location>
    </subcellularLocation>
</comment>
<keyword evidence="15" id="KW-1185">Reference proteome</keyword>
<keyword evidence="6" id="KW-0479">Metal-binding</keyword>
<evidence type="ECO:0000313" key="15">
    <source>
        <dbReference type="Proteomes" id="UP000001819"/>
    </source>
</evidence>
<evidence type="ECO:0000256" key="4">
    <source>
        <dbReference type="ARBA" id="ARBA00006511"/>
    </source>
</evidence>
<dbReference type="Proteomes" id="UP000001819">
    <property type="component" value="Chromosome 2"/>
</dbReference>
<evidence type="ECO:0000256" key="5">
    <source>
        <dbReference type="ARBA" id="ARBA00012269"/>
    </source>
</evidence>
<evidence type="ECO:0000256" key="3">
    <source>
        <dbReference type="ARBA" id="ARBA00004319"/>
    </source>
</evidence>